<evidence type="ECO:0000256" key="7">
    <source>
        <dbReference type="ARBA" id="ARBA00023288"/>
    </source>
</evidence>
<feature type="domain" description="Spore germination protein N-terminal" evidence="10">
    <location>
        <begin position="25"/>
        <end position="216"/>
    </location>
</feature>
<dbReference type="InterPro" id="IPR046953">
    <property type="entry name" value="Spore_GerAC-like_C"/>
</dbReference>
<evidence type="ECO:0000256" key="8">
    <source>
        <dbReference type="SAM" id="SignalP"/>
    </source>
</evidence>
<evidence type="ECO:0000256" key="4">
    <source>
        <dbReference type="ARBA" id="ARBA00022729"/>
    </source>
</evidence>
<dbReference type="Pfam" id="PF25198">
    <property type="entry name" value="Spore_GerAC_N"/>
    <property type="match status" value="1"/>
</dbReference>
<dbReference type="Pfam" id="PF05504">
    <property type="entry name" value="Spore_GerAC"/>
    <property type="match status" value="1"/>
</dbReference>
<keyword evidence="5" id="KW-0472">Membrane</keyword>
<keyword evidence="12" id="KW-1185">Reference proteome</keyword>
<dbReference type="InterPro" id="IPR038501">
    <property type="entry name" value="Spore_GerAC_C_sf"/>
</dbReference>
<comment type="caution">
    <text evidence="11">The sequence shown here is derived from an EMBL/GenBank/DDBJ whole genome shotgun (WGS) entry which is preliminary data.</text>
</comment>
<comment type="similarity">
    <text evidence="2">Belongs to the GerABKC lipoprotein family.</text>
</comment>
<comment type="subcellular location">
    <subcellularLocation>
        <location evidence="1">Membrane</location>
        <topology evidence="1">Lipid-anchor</topology>
    </subcellularLocation>
</comment>
<dbReference type="EMBL" id="LVWI01000001">
    <property type="protein sequence ID" value="OKP91575.1"/>
    <property type="molecule type" value="Genomic_DNA"/>
</dbReference>
<organism evidence="11 12">
    <name type="scientific">Paenibacillus helianthi</name>
    <dbReference type="NCBI Taxonomy" id="1349432"/>
    <lineage>
        <taxon>Bacteria</taxon>
        <taxon>Bacillati</taxon>
        <taxon>Bacillota</taxon>
        <taxon>Bacilli</taxon>
        <taxon>Bacillales</taxon>
        <taxon>Paenibacillaceae</taxon>
        <taxon>Paenibacillus</taxon>
    </lineage>
</organism>
<sequence>MCKRHPLLVLLAVTLLITQSGCWSSKEIEDLSLYTGVALDTGELSSTEQTLVDEGGDYFKNNKLTATLQIVPKKSAGGASKSSNSVNKPQYINVSETGDSVLEIFRQFSVRLDRPIIGHHLKVIVISTKLVEQQKIEQLMDFMLRDNDIRPSCVVFLSTGRASDTFTLKDKDDIPSFHLREMVRNRFRSSKVMKPVNLSTLDARMHSKQSFVLQNIIEAKGDIELSGAGIIKGETGKWIGSLDQDDMRSMNWIKGDVNGGTIKTYNNKHETITYEIKSAKSKITSKITEDNKVSFHVNIESDGRLIENWDPEQRSTKIGSLKEREKIFEERLSIMLNHLMQQMQSTYKVEVAGFGERLSIEHPKVWKKLKDHWDDTFSKVPVTFSIKFTITDYGSFNE</sequence>
<dbReference type="Gene3D" id="3.30.300.210">
    <property type="entry name" value="Nutrient germinant receptor protein C, domain 3"/>
    <property type="match status" value="1"/>
</dbReference>
<dbReference type="PANTHER" id="PTHR35789:SF1">
    <property type="entry name" value="SPORE GERMINATION PROTEIN B3"/>
    <property type="match status" value="1"/>
</dbReference>
<evidence type="ECO:0000256" key="5">
    <source>
        <dbReference type="ARBA" id="ARBA00023136"/>
    </source>
</evidence>
<keyword evidence="3" id="KW-0309">Germination</keyword>
<evidence type="ECO:0000313" key="11">
    <source>
        <dbReference type="EMBL" id="OKP91575.1"/>
    </source>
</evidence>
<dbReference type="PANTHER" id="PTHR35789">
    <property type="entry name" value="SPORE GERMINATION PROTEIN B3"/>
    <property type="match status" value="1"/>
</dbReference>
<gene>
    <name evidence="11" type="ORF">A3844_00120</name>
</gene>
<keyword evidence="4 8" id="KW-0732">Signal</keyword>
<dbReference type="NCBIfam" id="TIGR02887">
    <property type="entry name" value="spore_ger_x_C"/>
    <property type="match status" value="1"/>
</dbReference>
<evidence type="ECO:0000256" key="3">
    <source>
        <dbReference type="ARBA" id="ARBA00022544"/>
    </source>
</evidence>
<name>A0ABX3EXU6_9BACL</name>
<dbReference type="Proteomes" id="UP000186058">
    <property type="component" value="Unassembled WGS sequence"/>
</dbReference>
<accession>A0ABX3EXU6</accession>
<evidence type="ECO:0000256" key="1">
    <source>
        <dbReference type="ARBA" id="ARBA00004635"/>
    </source>
</evidence>
<reference evidence="11 12" key="1">
    <citation type="submission" date="2016-03" db="EMBL/GenBank/DDBJ databases">
        <authorList>
            <person name="Sant'Anna F.H."/>
            <person name="Ambrosini A."/>
            <person name="Souza R."/>
            <person name="Bach E."/>
            <person name="Fernandes G."/>
            <person name="Balsanelli E."/>
            <person name="Baura V.A."/>
            <person name="Souza E.M."/>
            <person name="Passaglia L."/>
        </authorList>
    </citation>
    <scope>NUCLEOTIDE SEQUENCE [LARGE SCALE GENOMIC DNA]</scope>
    <source>
        <strain evidence="11 12">P26E</strain>
    </source>
</reference>
<feature type="signal peptide" evidence="8">
    <location>
        <begin position="1"/>
        <end position="25"/>
    </location>
</feature>
<evidence type="ECO:0000259" key="10">
    <source>
        <dbReference type="Pfam" id="PF25198"/>
    </source>
</evidence>
<evidence type="ECO:0000256" key="2">
    <source>
        <dbReference type="ARBA" id="ARBA00007886"/>
    </source>
</evidence>
<feature type="domain" description="Spore germination GerAC-like C-terminal" evidence="9">
    <location>
        <begin position="226"/>
        <end position="394"/>
    </location>
</feature>
<dbReference type="RefSeq" id="WP_074083398.1">
    <property type="nucleotide sequence ID" value="NZ_LVWI01000001.1"/>
</dbReference>
<keyword evidence="6" id="KW-0564">Palmitate</keyword>
<keyword evidence="7" id="KW-0449">Lipoprotein</keyword>
<evidence type="ECO:0000259" key="9">
    <source>
        <dbReference type="Pfam" id="PF05504"/>
    </source>
</evidence>
<evidence type="ECO:0000313" key="12">
    <source>
        <dbReference type="Proteomes" id="UP000186058"/>
    </source>
</evidence>
<protein>
    <submittedName>
        <fullName evidence="11">Spore gernimation protein GerC</fullName>
    </submittedName>
</protein>
<dbReference type="InterPro" id="IPR057336">
    <property type="entry name" value="GerAC_N"/>
</dbReference>
<dbReference type="InterPro" id="IPR008844">
    <property type="entry name" value="Spore_GerAC-like"/>
</dbReference>
<proteinExistence type="inferred from homology"/>
<feature type="chain" id="PRO_5046836758" evidence="8">
    <location>
        <begin position="26"/>
        <end position="398"/>
    </location>
</feature>
<evidence type="ECO:0000256" key="6">
    <source>
        <dbReference type="ARBA" id="ARBA00023139"/>
    </source>
</evidence>